<dbReference type="EMBL" id="BAAAHP010000134">
    <property type="protein sequence ID" value="GAA0946910.1"/>
    <property type="molecule type" value="Genomic_DNA"/>
</dbReference>
<evidence type="ECO:0000259" key="2">
    <source>
        <dbReference type="Pfam" id="PF04069"/>
    </source>
</evidence>
<keyword evidence="1" id="KW-0732">Signal</keyword>
<dbReference type="PROSITE" id="PS51257">
    <property type="entry name" value="PROKAR_LIPOPROTEIN"/>
    <property type="match status" value="1"/>
</dbReference>
<dbReference type="Gene3D" id="3.40.190.120">
    <property type="entry name" value="Osmoprotection protein (prox), domain 2"/>
    <property type="match status" value="1"/>
</dbReference>
<keyword evidence="4" id="KW-1185">Reference proteome</keyword>
<dbReference type="CDD" id="cd13606">
    <property type="entry name" value="PBP2_ProX_like"/>
    <property type="match status" value="1"/>
</dbReference>
<dbReference type="SUPFAM" id="SSF53850">
    <property type="entry name" value="Periplasmic binding protein-like II"/>
    <property type="match status" value="1"/>
</dbReference>
<dbReference type="InterPro" id="IPR007210">
    <property type="entry name" value="ABC_Gly_betaine_transp_sub-bd"/>
</dbReference>
<gene>
    <name evidence="3" type="ORF">GCM10009559_45630</name>
</gene>
<comment type="caution">
    <text evidence="3">The sequence shown here is derived from an EMBL/GenBank/DDBJ whole genome shotgun (WGS) entry which is preliminary data.</text>
</comment>
<proteinExistence type="predicted"/>
<organism evidence="3 4">
    <name type="scientific">Pseudonocardia zijingensis</name>
    <dbReference type="NCBI Taxonomy" id="153376"/>
    <lineage>
        <taxon>Bacteria</taxon>
        <taxon>Bacillati</taxon>
        <taxon>Actinomycetota</taxon>
        <taxon>Actinomycetes</taxon>
        <taxon>Pseudonocardiales</taxon>
        <taxon>Pseudonocardiaceae</taxon>
        <taxon>Pseudonocardia</taxon>
    </lineage>
</organism>
<evidence type="ECO:0000313" key="3">
    <source>
        <dbReference type="EMBL" id="GAA0946910.1"/>
    </source>
</evidence>
<dbReference type="RefSeq" id="WP_343943549.1">
    <property type="nucleotide sequence ID" value="NZ_BAAAHP010000134.1"/>
</dbReference>
<reference evidence="4" key="1">
    <citation type="journal article" date="2019" name="Int. J. Syst. Evol. Microbiol.">
        <title>The Global Catalogue of Microorganisms (GCM) 10K type strain sequencing project: providing services to taxonomists for standard genome sequencing and annotation.</title>
        <authorList>
            <consortium name="The Broad Institute Genomics Platform"/>
            <consortium name="The Broad Institute Genome Sequencing Center for Infectious Disease"/>
            <person name="Wu L."/>
            <person name="Ma J."/>
        </authorList>
    </citation>
    <scope>NUCLEOTIDE SEQUENCE [LARGE SCALE GENOMIC DNA]</scope>
    <source>
        <strain evidence="4">JCM 11117</strain>
    </source>
</reference>
<feature type="signal peptide" evidence="1">
    <location>
        <begin position="1"/>
        <end position="22"/>
    </location>
</feature>
<feature type="domain" description="ABC-type glycine betaine transport system substrate-binding" evidence="2">
    <location>
        <begin position="41"/>
        <end position="302"/>
    </location>
</feature>
<name>A0ABP4B6U5_9PSEU</name>
<sequence>MKRTSPLLTGALAALLALSACGGGSDPLAPSGGGEEPAPADTLTITSADFPESQLLAEIYAQALEKAGVSVQRDFNIGAREVYFPGLNDGSYDLAPEYTGVLLQYINPAATETAPDAVYEALKTQVPAPLTVLERSEAENKDAVVVTAETAQRYGSSLADYGQACGELVFGGPPEFQTRPDGLPGLAETYGCTFTEFRPLDTGGPVTVAALADGTVQAADLFTTDPAIEENGFVVLEDPQNNFAAQNVVPLINSAKATPQVTEVLNAVSGKLTTEGLIDLNRQLNAPEKPEVNTVAEAWIAENGL</sequence>
<feature type="chain" id="PRO_5045824385" evidence="1">
    <location>
        <begin position="23"/>
        <end position="305"/>
    </location>
</feature>
<dbReference type="Proteomes" id="UP001499967">
    <property type="component" value="Unassembled WGS sequence"/>
</dbReference>
<dbReference type="Gene3D" id="3.40.190.10">
    <property type="entry name" value="Periplasmic binding protein-like II"/>
    <property type="match status" value="1"/>
</dbReference>
<evidence type="ECO:0000256" key="1">
    <source>
        <dbReference type="SAM" id="SignalP"/>
    </source>
</evidence>
<accession>A0ABP4B6U5</accession>
<evidence type="ECO:0000313" key="4">
    <source>
        <dbReference type="Proteomes" id="UP001499967"/>
    </source>
</evidence>
<dbReference type="Pfam" id="PF04069">
    <property type="entry name" value="OpuAC"/>
    <property type="match status" value="1"/>
</dbReference>
<protein>
    <submittedName>
        <fullName evidence="3">ABC transporter substrate-binding protein</fullName>
    </submittedName>
</protein>